<protein>
    <submittedName>
        <fullName evidence="1">Uncharacterized protein</fullName>
    </submittedName>
</protein>
<dbReference type="EMBL" id="ASSY01000008">
    <property type="protein sequence ID" value="EOS51126.1"/>
    <property type="molecule type" value="Genomic_DNA"/>
</dbReference>
<proteinExistence type="predicted"/>
<sequence length="136" mass="15447">MENGKDVTTDARKQARARFEAMGLTYADITDGELLMLTMTLNKAFKKARKEALTPVRSSMTLSRKTRVKHKSNGTIAEAYFFMNAHYFQMRECISFNRDGFIGFCGWADDNNTAPVVEGFNEWLDLMAEAGKEQAR</sequence>
<dbReference type="STRING" id="1235794.C811_01544"/>
<dbReference type="AlphaFoldDB" id="R9KY30"/>
<reference evidence="1 2" key="1">
    <citation type="submission" date="2013-04" db="EMBL/GenBank/DDBJ databases">
        <title>The Genome Sequence of Enterorhabdus caecimuris B7.</title>
        <authorList>
            <consortium name="The Broad Institute Genomics Platform"/>
            <consortium name="The Broad Institute Genome Sequencing Center for Infectious Disease"/>
            <person name="Earl A."/>
            <person name="Xavier R."/>
            <person name="Elson C."/>
            <person name="Duck W."/>
            <person name="Walker B."/>
            <person name="Young S."/>
            <person name="Zeng Q."/>
            <person name="Gargeya S."/>
            <person name="Fitzgerald M."/>
            <person name="Haas B."/>
            <person name="Abouelleil A."/>
            <person name="Allen A.W."/>
            <person name="Alvarado L."/>
            <person name="Arachchi H.M."/>
            <person name="Berlin A.M."/>
            <person name="Chapman S.B."/>
            <person name="Gainer-Dewar J."/>
            <person name="Goldberg J."/>
            <person name="Griggs A."/>
            <person name="Gujja S."/>
            <person name="Hansen M."/>
            <person name="Howarth C."/>
            <person name="Imamovic A."/>
            <person name="Ireland A."/>
            <person name="Larimer J."/>
            <person name="McCowan C."/>
            <person name="Murphy C."/>
            <person name="Pearson M."/>
            <person name="Poon T.W."/>
            <person name="Priest M."/>
            <person name="Roberts A."/>
            <person name="Saif S."/>
            <person name="Shea T."/>
            <person name="Sisk P."/>
            <person name="Sykes S."/>
            <person name="Wortman J."/>
            <person name="Nusbaum C."/>
            <person name="Birren B."/>
        </authorList>
    </citation>
    <scope>NUCLEOTIDE SEQUENCE [LARGE SCALE GENOMIC DNA]</scope>
    <source>
        <strain evidence="1 2">B7</strain>
    </source>
</reference>
<accession>R9KY30</accession>
<comment type="caution">
    <text evidence="1">The sequence shown here is derived from an EMBL/GenBank/DDBJ whole genome shotgun (WGS) entry which is preliminary data.</text>
</comment>
<dbReference type="RefSeq" id="WP_016309744.1">
    <property type="nucleotide sequence ID" value="NZ_KE159646.1"/>
</dbReference>
<keyword evidence="2" id="KW-1185">Reference proteome</keyword>
<evidence type="ECO:0000313" key="2">
    <source>
        <dbReference type="Proteomes" id="UP000014204"/>
    </source>
</evidence>
<dbReference type="HOGENOM" id="CLU_161895_0_0_11"/>
<evidence type="ECO:0000313" key="1">
    <source>
        <dbReference type="EMBL" id="EOS51126.1"/>
    </source>
</evidence>
<organism evidence="1 2">
    <name type="scientific">Adlercreutzia caecimuris B7</name>
    <dbReference type="NCBI Taxonomy" id="1235794"/>
    <lineage>
        <taxon>Bacteria</taxon>
        <taxon>Bacillati</taxon>
        <taxon>Actinomycetota</taxon>
        <taxon>Coriobacteriia</taxon>
        <taxon>Eggerthellales</taxon>
        <taxon>Eggerthellaceae</taxon>
        <taxon>Adlercreutzia</taxon>
    </lineage>
</organism>
<name>R9KY30_9ACTN</name>
<gene>
    <name evidence="1" type="ORF">C811_01544</name>
</gene>
<dbReference type="Proteomes" id="UP000014204">
    <property type="component" value="Unassembled WGS sequence"/>
</dbReference>
<dbReference type="OrthoDB" id="2900194at2"/>
<dbReference type="GeneID" id="82192046"/>